<evidence type="ECO:0000313" key="2">
    <source>
        <dbReference type="EMBL" id="BDT61913.1"/>
    </source>
</evidence>
<organism evidence="2">
    <name type="scientific">Penaeus monodon majanivirus A</name>
    <dbReference type="NCBI Taxonomy" id="2984271"/>
    <lineage>
        <taxon>Viruses</taxon>
        <taxon>Viruses incertae sedis</taxon>
        <taxon>Naldaviricetes</taxon>
        <taxon>Nimaviridae</taxon>
    </lineage>
</organism>
<proteinExistence type="predicted"/>
<keyword evidence="1" id="KW-0812">Transmembrane</keyword>
<sequence length="139" mass="16049">MCRVKNEFSKRLENFLKTQETYKFFLLLFLITAVCLCASHFIYYEIVYNSAHKPLEYLHQLSTSLPRVNPRKAAILIYGLQDDDHSSSSSLLLSSVDLLPPKMMDNLRKTLIDPRSFLMTSYGTHLGRSDYVDAPVYMS</sequence>
<dbReference type="EMBL" id="LC738870">
    <property type="protein sequence ID" value="BDT61913.1"/>
    <property type="molecule type" value="Genomic_DNA"/>
</dbReference>
<name>A0A9C7BGU3_9VIRU</name>
<protein>
    <submittedName>
        <fullName evidence="2">Wsv136-like protein</fullName>
    </submittedName>
</protein>
<evidence type="ECO:0000256" key="1">
    <source>
        <dbReference type="SAM" id="Phobius"/>
    </source>
</evidence>
<keyword evidence="1" id="KW-1133">Transmembrane helix</keyword>
<keyword evidence="1" id="KW-0472">Membrane</keyword>
<reference evidence="2" key="1">
    <citation type="submission" date="2022-10" db="EMBL/GenBank/DDBJ databases">
        <title>Genome sequences of endogenous nimaviruses in decapod crustaceans.</title>
        <authorList>
            <person name="Kawato S."/>
            <person name="Nozaki R."/>
            <person name="Kondo H."/>
            <person name="Hirono I."/>
        </authorList>
    </citation>
    <scope>NUCLEOTIDE SEQUENCE</scope>
    <source>
        <strain evidence="2">Mikawa2016</strain>
    </source>
</reference>
<feature type="transmembrane region" description="Helical" evidence="1">
    <location>
        <begin position="21"/>
        <end position="44"/>
    </location>
</feature>
<accession>A0A9C7BGU3</accession>